<sequence length="69" mass="7496">MPTPPERPPVSLCAHQDLIDNVVARFAVYARTRSARGSILGGTMATPRQEQQAFDDLQDAVARLRACTG</sequence>
<dbReference type="RefSeq" id="WP_345509476.1">
    <property type="nucleotide sequence ID" value="NZ_BAAAXD010000002.1"/>
</dbReference>
<reference evidence="1 2" key="1">
    <citation type="submission" date="2024-09" db="EMBL/GenBank/DDBJ databases">
        <authorList>
            <person name="Sun Q."/>
            <person name="Mori K."/>
        </authorList>
    </citation>
    <scope>NUCLEOTIDE SEQUENCE [LARGE SCALE GENOMIC DNA]</scope>
    <source>
        <strain evidence="1 2">JCM 3331</strain>
    </source>
</reference>
<keyword evidence="2" id="KW-1185">Reference proteome</keyword>
<comment type="caution">
    <text evidence="1">The sequence shown here is derived from an EMBL/GenBank/DDBJ whole genome shotgun (WGS) entry which is preliminary data.</text>
</comment>
<organism evidence="1 2">
    <name type="scientific">Streptomyces yanii</name>
    <dbReference type="NCBI Taxonomy" id="78510"/>
    <lineage>
        <taxon>Bacteria</taxon>
        <taxon>Bacillati</taxon>
        <taxon>Actinomycetota</taxon>
        <taxon>Actinomycetes</taxon>
        <taxon>Kitasatosporales</taxon>
        <taxon>Streptomycetaceae</taxon>
        <taxon>Streptomyces</taxon>
    </lineage>
</organism>
<dbReference type="Proteomes" id="UP001589710">
    <property type="component" value="Unassembled WGS sequence"/>
</dbReference>
<gene>
    <name evidence="1" type="ORF">ACFFTL_38735</name>
</gene>
<evidence type="ECO:0000313" key="1">
    <source>
        <dbReference type="EMBL" id="MFB9578050.1"/>
    </source>
</evidence>
<protein>
    <submittedName>
        <fullName evidence="1">Uncharacterized protein</fullName>
    </submittedName>
</protein>
<evidence type="ECO:0000313" key="2">
    <source>
        <dbReference type="Proteomes" id="UP001589710"/>
    </source>
</evidence>
<proteinExistence type="predicted"/>
<dbReference type="EMBL" id="JBHMCG010000162">
    <property type="protein sequence ID" value="MFB9578050.1"/>
    <property type="molecule type" value="Genomic_DNA"/>
</dbReference>
<accession>A0ABV5RJK9</accession>
<name>A0ABV5RJK9_9ACTN</name>